<feature type="transmembrane region" description="Helical" evidence="5">
    <location>
        <begin position="157"/>
        <end position="179"/>
    </location>
</feature>
<evidence type="ECO:0000256" key="4">
    <source>
        <dbReference type="ARBA" id="ARBA00023136"/>
    </source>
</evidence>
<dbReference type="InterPro" id="IPR010096">
    <property type="entry name" value="NADH-Q_OxRdtase_suN/2"/>
</dbReference>
<feature type="domain" description="NADH:quinone oxidoreductase/Mrp antiporter transmembrane" evidence="6">
    <location>
        <begin position="127"/>
        <end position="414"/>
    </location>
</feature>
<feature type="transmembrane region" description="Helical" evidence="5">
    <location>
        <begin position="77"/>
        <end position="98"/>
    </location>
</feature>
<dbReference type="GO" id="GO:0042773">
    <property type="term" value="P:ATP synthesis coupled electron transport"/>
    <property type="evidence" value="ECO:0007669"/>
    <property type="project" value="InterPro"/>
</dbReference>
<evidence type="ECO:0000259" key="6">
    <source>
        <dbReference type="Pfam" id="PF00361"/>
    </source>
</evidence>
<dbReference type="PANTHER" id="PTHR22773">
    <property type="entry name" value="NADH DEHYDROGENASE"/>
    <property type="match status" value="1"/>
</dbReference>
<dbReference type="GO" id="GO:0008137">
    <property type="term" value="F:NADH dehydrogenase (ubiquinone) activity"/>
    <property type="evidence" value="ECO:0007669"/>
    <property type="project" value="InterPro"/>
</dbReference>
<keyword evidence="2 5" id="KW-0812">Transmembrane</keyword>
<evidence type="ECO:0000256" key="2">
    <source>
        <dbReference type="ARBA" id="ARBA00022692"/>
    </source>
</evidence>
<feature type="transmembrane region" description="Helical" evidence="5">
    <location>
        <begin position="34"/>
        <end position="56"/>
    </location>
</feature>
<evidence type="ECO:0000313" key="8">
    <source>
        <dbReference type="Proteomes" id="UP000070076"/>
    </source>
</evidence>
<reference evidence="7 8" key="1">
    <citation type="journal article" date="2016" name="Sci. Rep.">
        <title>Metabolic traits of an uncultured archaeal lineage -MSBL1- from brine pools of the Red Sea.</title>
        <authorList>
            <person name="Mwirichia R."/>
            <person name="Alam I."/>
            <person name="Rashid M."/>
            <person name="Vinu M."/>
            <person name="Ba-Alawi W."/>
            <person name="Anthony Kamau A."/>
            <person name="Kamanda Ngugi D."/>
            <person name="Goker M."/>
            <person name="Klenk H.P."/>
            <person name="Bajic V."/>
            <person name="Stingl U."/>
        </authorList>
    </citation>
    <scope>NUCLEOTIDE SEQUENCE [LARGE SCALE GENOMIC DNA]</scope>
    <source>
        <strain evidence="7">SCGC-AAA261O19</strain>
    </source>
</reference>
<dbReference type="InterPro" id="IPR001750">
    <property type="entry name" value="ND/Mrp_TM"/>
</dbReference>
<feature type="transmembrane region" description="Helical" evidence="5">
    <location>
        <begin position="269"/>
        <end position="288"/>
    </location>
</feature>
<comment type="subcellular location">
    <subcellularLocation>
        <location evidence="1">Membrane</location>
        <topology evidence="1">Multi-pass membrane protein</topology>
    </subcellularLocation>
</comment>
<feature type="transmembrane region" description="Helical" evidence="5">
    <location>
        <begin position="330"/>
        <end position="348"/>
    </location>
</feature>
<protein>
    <recommendedName>
        <fullName evidence="6">NADH:quinone oxidoreductase/Mrp antiporter transmembrane domain-containing protein</fullName>
    </recommendedName>
</protein>
<dbReference type="Pfam" id="PF00361">
    <property type="entry name" value="Proton_antipo_M"/>
    <property type="match status" value="1"/>
</dbReference>
<sequence>MIESAFTLICFILTVAGLISPTLDFTILKGKKIVSPYITLLGLGASGIILLFLSIVKFGQSAVPIYGGMLQVGFYEMFLSLIITIGAILVTMASLSGVKYWPTSPSFYSLLSLGVLGSYFLISIGDFVLFIGAWALVSVISYVMVGLKKNRASAEGAAKYALMGILASVLLLYGIAILYGMTGDTSLSIISTLAGTRELMLVLSLVFLVSAFGFKIGIVPFHGWLPDVYGKVHPALIAFLTGVVTVGVVGLIVKILFPLAAIVGGQWPILIGLLSIFTMTFGNIVALIQRNFQRMMAYSSIAHMGYIFVGAAAALSAGRAVGLQGIGLHLASYAFAKIGLFIFLAYILRKGLSVKLDDLKGLGRSMPIVSVAIGIILLNLIGIPPLLGFWSKFYLFSAGIEVTPWLALIAIINSGVSVGYYIQPIRYMFFEKGSNPPNERLKDSEPMTILIASILLIAGGLTLQPIVPYLIP</sequence>
<dbReference type="HAMAP" id="MF_00445">
    <property type="entry name" value="NDH1_NuoN_1"/>
    <property type="match status" value="1"/>
</dbReference>
<feature type="transmembrane region" description="Helical" evidence="5">
    <location>
        <begin position="402"/>
        <end position="422"/>
    </location>
</feature>
<dbReference type="EMBL" id="LHYB01000003">
    <property type="protein sequence ID" value="KXB05040.1"/>
    <property type="molecule type" value="Genomic_DNA"/>
</dbReference>
<evidence type="ECO:0000313" key="7">
    <source>
        <dbReference type="EMBL" id="KXB05040.1"/>
    </source>
</evidence>
<evidence type="ECO:0000256" key="1">
    <source>
        <dbReference type="ARBA" id="ARBA00004141"/>
    </source>
</evidence>
<evidence type="ECO:0000256" key="3">
    <source>
        <dbReference type="ARBA" id="ARBA00022989"/>
    </source>
</evidence>
<dbReference type="PATRIC" id="fig|1698277.3.peg.256"/>
<dbReference type="AlphaFoldDB" id="A0A133VF33"/>
<gene>
    <name evidence="7" type="ORF">AKJ48_00555</name>
</gene>
<comment type="caution">
    <text evidence="7">The sequence shown here is derived from an EMBL/GenBank/DDBJ whole genome shotgun (WGS) entry which is preliminary data.</text>
</comment>
<feature type="transmembrane region" description="Helical" evidence="5">
    <location>
        <begin position="300"/>
        <end position="318"/>
    </location>
</feature>
<proteinExistence type="inferred from homology"/>
<feature type="transmembrane region" description="Helical" evidence="5">
    <location>
        <begin position="236"/>
        <end position="257"/>
    </location>
</feature>
<keyword evidence="4 5" id="KW-0472">Membrane</keyword>
<name>A0A133VF33_9EURY</name>
<evidence type="ECO:0000256" key="5">
    <source>
        <dbReference type="SAM" id="Phobius"/>
    </source>
</evidence>
<keyword evidence="3 5" id="KW-1133">Transmembrane helix</keyword>
<organism evidence="7 8">
    <name type="scientific">candidate division MSBL1 archaeon SCGC-AAA261O19</name>
    <dbReference type="NCBI Taxonomy" id="1698277"/>
    <lineage>
        <taxon>Archaea</taxon>
        <taxon>Methanobacteriati</taxon>
        <taxon>Methanobacteriota</taxon>
        <taxon>candidate division MSBL1</taxon>
    </lineage>
</organism>
<accession>A0A133VF33</accession>
<dbReference type="Proteomes" id="UP000070076">
    <property type="component" value="Unassembled WGS sequence"/>
</dbReference>
<feature type="transmembrane region" description="Helical" evidence="5">
    <location>
        <begin position="118"/>
        <end position="145"/>
    </location>
</feature>
<feature type="transmembrane region" description="Helical" evidence="5">
    <location>
        <begin position="368"/>
        <end position="390"/>
    </location>
</feature>
<dbReference type="GO" id="GO:0016020">
    <property type="term" value="C:membrane"/>
    <property type="evidence" value="ECO:0007669"/>
    <property type="project" value="UniProtKB-SubCell"/>
</dbReference>
<feature type="transmembrane region" description="Helical" evidence="5">
    <location>
        <begin position="449"/>
        <end position="471"/>
    </location>
</feature>
<feature type="transmembrane region" description="Helical" evidence="5">
    <location>
        <begin position="199"/>
        <end position="224"/>
    </location>
</feature>
<keyword evidence="8" id="KW-1185">Reference proteome</keyword>